<evidence type="ECO:0000313" key="2">
    <source>
        <dbReference type="EMBL" id="GET00678.1"/>
    </source>
</evidence>
<protein>
    <submittedName>
        <fullName evidence="2">Uncharacterized protein</fullName>
    </submittedName>
</protein>
<comment type="caution">
    <text evidence="2">The sequence shown here is derived from an EMBL/GenBank/DDBJ whole genome shotgun (WGS) entry which is preliminary data.</text>
</comment>
<gene>
    <name evidence="2" type="ORF">RCL2_002712200</name>
</gene>
<dbReference type="Proteomes" id="UP000615446">
    <property type="component" value="Unassembled WGS sequence"/>
</dbReference>
<evidence type="ECO:0000256" key="1">
    <source>
        <dbReference type="SAM" id="MobiDB-lite"/>
    </source>
</evidence>
<dbReference type="OrthoDB" id="10635942at2759"/>
<evidence type="ECO:0000313" key="3">
    <source>
        <dbReference type="Proteomes" id="UP000615446"/>
    </source>
</evidence>
<feature type="region of interest" description="Disordered" evidence="1">
    <location>
        <begin position="1"/>
        <end position="31"/>
    </location>
</feature>
<proteinExistence type="predicted"/>
<dbReference type="AlphaFoldDB" id="A0A8H3M4N5"/>
<sequence length="164" mass="19958">MKQKERGRMLSEDKLNTDDERSMKRKERSWAKSDNDIRDNVISVKFKYYNKLDDMNNDLKKILRMSESLFSYRMPQEDQIDMSKMFESQKELVVKTIVPAIKQLLNPDVYLISKNIIHEILHKRHRSQCNVYRISRKLENERKKQSKRKHSKQNGQRKDKEERR</sequence>
<reference evidence="2" key="1">
    <citation type="submission" date="2019-10" db="EMBL/GenBank/DDBJ databases">
        <title>Conservation and host-specific expression of non-tandemly repeated heterogenous ribosome RNA gene in arbuscular mycorrhizal fungi.</title>
        <authorList>
            <person name="Maeda T."/>
            <person name="Kobayashi Y."/>
            <person name="Nakagawa T."/>
            <person name="Ezawa T."/>
            <person name="Yamaguchi K."/>
            <person name="Bino T."/>
            <person name="Nishimoto Y."/>
            <person name="Shigenobu S."/>
            <person name="Kawaguchi M."/>
        </authorList>
    </citation>
    <scope>NUCLEOTIDE SEQUENCE</scope>
    <source>
        <strain evidence="2">HR1</strain>
    </source>
</reference>
<name>A0A8H3M4N5_9GLOM</name>
<accession>A0A8H3M4N5</accession>
<feature type="region of interest" description="Disordered" evidence="1">
    <location>
        <begin position="136"/>
        <end position="164"/>
    </location>
</feature>
<dbReference type="EMBL" id="BLAL01000286">
    <property type="protein sequence ID" value="GET00678.1"/>
    <property type="molecule type" value="Genomic_DNA"/>
</dbReference>
<organism evidence="2 3">
    <name type="scientific">Rhizophagus clarus</name>
    <dbReference type="NCBI Taxonomy" id="94130"/>
    <lineage>
        <taxon>Eukaryota</taxon>
        <taxon>Fungi</taxon>
        <taxon>Fungi incertae sedis</taxon>
        <taxon>Mucoromycota</taxon>
        <taxon>Glomeromycotina</taxon>
        <taxon>Glomeromycetes</taxon>
        <taxon>Glomerales</taxon>
        <taxon>Glomeraceae</taxon>
        <taxon>Rhizophagus</taxon>
    </lineage>
</organism>